<dbReference type="RefSeq" id="WP_104022800.1">
    <property type="nucleotide sequence ID" value="NZ_CP007128.1"/>
</dbReference>
<dbReference type="eggNOG" id="COG1609">
    <property type="taxonomic scope" value="Bacteria"/>
</dbReference>
<dbReference type="CDD" id="cd01392">
    <property type="entry name" value="HTH_LacI"/>
    <property type="match status" value="1"/>
</dbReference>
<keyword evidence="1" id="KW-0805">Transcription regulation</keyword>
<dbReference type="Gene3D" id="1.10.260.40">
    <property type="entry name" value="lambda repressor-like DNA-binding domains"/>
    <property type="match status" value="1"/>
</dbReference>
<dbReference type="InterPro" id="IPR028082">
    <property type="entry name" value="Peripla_BP_I"/>
</dbReference>
<dbReference type="SMART" id="SM00354">
    <property type="entry name" value="HTH_LACI"/>
    <property type="match status" value="1"/>
</dbReference>
<accession>W0RLT2</accession>
<feature type="region of interest" description="Disordered" evidence="4">
    <location>
        <begin position="1"/>
        <end position="27"/>
    </location>
</feature>
<dbReference type="GO" id="GO:0003700">
    <property type="term" value="F:DNA-binding transcription factor activity"/>
    <property type="evidence" value="ECO:0007669"/>
    <property type="project" value="TreeGrafter"/>
</dbReference>
<evidence type="ECO:0000256" key="3">
    <source>
        <dbReference type="ARBA" id="ARBA00023163"/>
    </source>
</evidence>
<dbReference type="PATRIC" id="fig|861299.3.peg.3788"/>
<dbReference type="HOGENOM" id="CLU_037628_6_1_0"/>
<dbReference type="Proteomes" id="UP000019151">
    <property type="component" value="Chromosome"/>
</dbReference>
<protein>
    <submittedName>
        <fullName evidence="6">Regulatory protein LacI</fullName>
    </submittedName>
</protein>
<dbReference type="AlphaFoldDB" id="W0RLT2"/>
<dbReference type="Pfam" id="PF00356">
    <property type="entry name" value="LacI"/>
    <property type="match status" value="1"/>
</dbReference>
<evidence type="ECO:0000256" key="2">
    <source>
        <dbReference type="ARBA" id="ARBA00023125"/>
    </source>
</evidence>
<name>W0RLT2_9BACT</name>
<dbReference type="SUPFAM" id="SSF47413">
    <property type="entry name" value="lambda repressor-like DNA-binding domains"/>
    <property type="match status" value="1"/>
</dbReference>
<feature type="compositionally biased region" description="Low complexity" evidence="4">
    <location>
        <begin position="13"/>
        <end position="27"/>
    </location>
</feature>
<proteinExistence type="predicted"/>
<dbReference type="PROSITE" id="PS00356">
    <property type="entry name" value="HTH_LACI_1"/>
    <property type="match status" value="1"/>
</dbReference>
<dbReference type="InterPro" id="IPR000843">
    <property type="entry name" value="HTH_LacI"/>
</dbReference>
<reference evidence="6 7" key="1">
    <citation type="journal article" date="2014" name="Genome Announc.">
        <title>Genome Sequence and Methylome of Soil Bacterium Gemmatirosa kalamazoonensis KBS708T, a Member of the Rarely Cultivated Gemmatimonadetes Phylum.</title>
        <authorList>
            <person name="Debruyn J.M."/>
            <person name="Radosevich M."/>
            <person name="Wommack K.E."/>
            <person name="Polson S.W."/>
            <person name="Hauser L.J."/>
            <person name="Fawaz M.N."/>
            <person name="Korlach J."/>
            <person name="Tsai Y.C."/>
        </authorList>
    </citation>
    <scope>NUCLEOTIDE SEQUENCE [LARGE SCALE GENOMIC DNA]</scope>
    <source>
        <strain evidence="6 7">KBS708</strain>
    </source>
</reference>
<dbReference type="CDD" id="cd06267">
    <property type="entry name" value="PBP1_LacI_sugar_binding-like"/>
    <property type="match status" value="1"/>
</dbReference>
<evidence type="ECO:0000313" key="6">
    <source>
        <dbReference type="EMBL" id="AHG91270.1"/>
    </source>
</evidence>
<keyword evidence="2" id="KW-0238">DNA-binding</keyword>
<dbReference type="PROSITE" id="PS50932">
    <property type="entry name" value="HTH_LACI_2"/>
    <property type="match status" value="1"/>
</dbReference>
<dbReference type="OrthoDB" id="9785139at2"/>
<dbReference type="KEGG" id="gba:J421_3733"/>
<dbReference type="InParanoid" id="W0RLT2"/>
<dbReference type="Gene3D" id="3.40.50.2300">
    <property type="match status" value="2"/>
</dbReference>
<evidence type="ECO:0000256" key="1">
    <source>
        <dbReference type="ARBA" id="ARBA00023015"/>
    </source>
</evidence>
<keyword evidence="7" id="KW-1185">Reference proteome</keyword>
<evidence type="ECO:0000313" key="7">
    <source>
        <dbReference type="Proteomes" id="UP000019151"/>
    </source>
</evidence>
<dbReference type="GO" id="GO:0000976">
    <property type="term" value="F:transcription cis-regulatory region binding"/>
    <property type="evidence" value="ECO:0007669"/>
    <property type="project" value="TreeGrafter"/>
</dbReference>
<dbReference type="InterPro" id="IPR010982">
    <property type="entry name" value="Lambda_DNA-bd_dom_sf"/>
</dbReference>
<dbReference type="PANTHER" id="PTHR30146">
    <property type="entry name" value="LACI-RELATED TRANSCRIPTIONAL REPRESSOR"/>
    <property type="match status" value="1"/>
</dbReference>
<dbReference type="Pfam" id="PF13377">
    <property type="entry name" value="Peripla_BP_3"/>
    <property type="match status" value="1"/>
</dbReference>
<organism evidence="6 7">
    <name type="scientific">Gemmatirosa kalamazoonensis</name>
    <dbReference type="NCBI Taxonomy" id="861299"/>
    <lineage>
        <taxon>Bacteria</taxon>
        <taxon>Pseudomonadati</taxon>
        <taxon>Gemmatimonadota</taxon>
        <taxon>Gemmatimonadia</taxon>
        <taxon>Gemmatimonadales</taxon>
        <taxon>Gemmatimonadaceae</taxon>
        <taxon>Gemmatirosa</taxon>
    </lineage>
</organism>
<evidence type="ECO:0000259" key="5">
    <source>
        <dbReference type="PROSITE" id="PS50932"/>
    </source>
</evidence>
<dbReference type="InterPro" id="IPR046335">
    <property type="entry name" value="LacI/GalR-like_sensor"/>
</dbReference>
<feature type="domain" description="HTH lacI-type" evidence="5">
    <location>
        <begin position="31"/>
        <end position="87"/>
    </location>
</feature>
<sequence length="358" mass="36841">MTPRPASRSLSDAAATGVPPTAPATGAGARVTVRDVARAAGVSQPTASLVLGNHPTARVAPATRARVLAAAHALGYRPNVLARGLARGRSFALGVIVPDLRNPFFADVVSGAERVAGAAGYALLLCGAAERPAGEHLATLVSRQIDGVIIDAVNAAALDEDALAGLNVVLVDEPSEQWPGVASDALDAGRQATTHLLALGHTRLAFIGPAADVHAFRMRERGFVQRLREAGLSLPSPMLRRAPATVRGGDEAMRALLAERTRPTAVFCANDLVAIGALKRCAAAGVRVPAELSIVGCDDIEMARLVTPELTTVAVPARELGARAARLLVRQLGGEPPRARAALLPVKLVARGTSGPVS</sequence>
<gene>
    <name evidence="6" type="ORF">J421_3733</name>
</gene>
<dbReference type="PANTHER" id="PTHR30146:SF138">
    <property type="entry name" value="TRANSCRIPTIONAL REGULATORY PROTEIN"/>
    <property type="match status" value="1"/>
</dbReference>
<dbReference type="EMBL" id="CP007128">
    <property type="protein sequence ID" value="AHG91270.1"/>
    <property type="molecule type" value="Genomic_DNA"/>
</dbReference>
<dbReference type="STRING" id="861299.J421_3733"/>
<dbReference type="SUPFAM" id="SSF53822">
    <property type="entry name" value="Periplasmic binding protein-like I"/>
    <property type="match status" value="1"/>
</dbReference>
<evidence type="ECO:0000256" key="4">
    <source>
        <dbReference type="SAM" id="MobiDB-lite"/>
    </source>
</evidence>
<keyword evidence="3" id="KW-0804">Transcription</keyword>